<dbReference type="OrthoDB" id="73639at2759"/>
<accession>B6K4J0</accession>
<dbReference type="InterPro" id="IPR007009">
    <property type="entry name" value="Shq1_C"/>
</dbReference>
<reference evidence="3 5" key="1">
    <citation type="journal article" date="2011" name="Science">
        <title>Comparative functional genomics of the fission yeasts.</title>
        <authorList>
            <person name="Rhind N."/>
            <person name="Chen Z."/>
            <person name="Yassour M."/>
            <person name="Thompson D.A."/>
            <person name="Haas B.J."/>
            <person name="Habib N."/>
            <person name="Wapinski I."/>
            <person name="Roy S."/>
            <person name="Lin M.F."/>
            <person name="Heiman D.I."/>
            <person name="Young S.K."/>
            <person name="Furuya K."/>
            <person name="Guo Y."/>
            <person name="Pidoux A."/>
            <person name="Chen H.M."/>
            <person name="Robbertse B."/>
            <person name="Goldberg J.M."/>
            <person name="Aoki K."/>
            <person name="Bayne E.H."/>
            <person name="Berlin A.M."/>
            <person name="Desjardins C.A."/>
            <person name="Dobbs E."/>
            <person name="Dukaj L."/>
            <person name="Fan L."/>
            <person name="FitzGerald M.G."/>
            <person name="French C."/>
            <person name="Gujja S."/>
            <person name="Hansen K."/>
            <person name="Keifenheim D."/>
            <person name="Levin J.Z."/>
            <person name="Mosher R.A."/>
            <person name="Mueller C.A."/>
            <person name="Pfiffner J."/>
            <person name="Priest M."/>
            <person name="Russ C."/>
            <person name="Smialowska A."/>
            <person name="Swoboda P."/>
            <person name="Sykes S.M."/>
            <person name="Vaughn M."/>
            <person name="Vengrova S."/>
            <person name="Yoder R."/>
            <person name="Zeng Q."/>
            <person name="Allshire R."/>
            <person name="Baulcombe D."/>
            <person name="Birren B.W."/>
            <person name="Brown W."/>
            <person name="Ekwall K."/>
            <person name="Kellis M."/>
            <person name="Leatherwood J."/>
            <person name="Levin H."/>
            <person name="Margalit H."/>
            <person name="Martienssen R."/>
            <person name="Nieduszynski C.A."/>
            <person name="Spatafora J.W."/>
            <person name="Friedman N."/>
            <person name="Dalgaard J.Z."/>
            <person name="Baumann P."/>
            <person name="Niki H."/>
            <person name="Regev A."/>
            <person name="Nusbaum C."/>
        </authorList>
    </citation>
    <scope>NUCLEOTIDE SEQUENCE [LARGE SCALE GENOMIC DNA]</scope>
    <source>
        <strain evidence="5">yFS275 / FY16936</strain>
    </source>
</reference>
<feature type="domain" description="CS" evidence="2">
    <location>
        <begin position="1"/>
        <end position="89"/>
    </location>
</feature>
<dbReference type="AlphaFoldDB" id="B6K4J0"/>
<dbReference type="PANTHER" id="PTHR12967:SF0">
    <property type="entry name" value="PROTEIN SHQ1 HOMOLOG"/>
    <property type="match status" value="1"/>
</dbReference>
<dbReference type="InterPro" id="IPR008978">
    <property type="entry name" value="HSP20-like_chaperone"/>
</dbReference>
<sequence length="442" mass="51571">MITPTFTIRQDNNFIFLDVKAPFIKAANVEIVADGNLVSFCINPYFLKLELPGRVIDDENAKASYDVSEGVVHVQFPKETPGEDFPNLDMLSTMMVKKESNILKKPLIQEMDAPSDPSCPPGPVPEPQIDWQKVHFDDPDFDWGLLQRIEDQKMNYTSTTHYGFNDQYSGFLKYNALVGNEVNDLEDPERTSVEERKELRIKLEDEKFDPDYYLADFFDSEQIDEVIKFVPEYRKTYQQFSAGETVPFEFTEEERRVLMQLPRREYLISNPKKIYLNLIELIFAYAYDHRTTYGEPTTESAWTTGKLAVNISSLDNDFNNVKQVAIACARRSLTFPLYRNWSLFQTCWEDTFEILRLGRRYILRTLLAIRNLFEHHDVYHIYNRLLIDDYAYWCQTANDNVLLALAQQVKECHITKSETGWELDEIERSAVEVEHEGQGQSD</sequence>
<dbReference type="InterPro" id="IPR048696">
    <property type="entry name" value="SHQ1-like_CS"/>
</dbReference>
<dbReference type="SUPFAM" id="SSF49764">
    <property type="entry name" value="HSP20-like chaperones"/>
    <property type="match status" value="1"/>
</dbReference>
<dbReference type="PROSITE" id="PS51203">
    <property type="entry name" value="CS"/>
    <property type="match status" value="1"/>
</dbReference>
<comment type="similarity">
    <text evidence="1">Belongs to the SHQ1 family.</text>
</comment>
<evidence type="ECO:0000256" key="1">
    <source>
        <dbReference type="ARBA" id="ARBA00005607"/>
    </source>
</evidence>
<dbReference type="Pfam" id="PF04925">
    <property type="entry name" value="SHQ1"/>
    <property type="match status" value="1"/>
</dbReference>
<evidence type="ECO:0000313" key="3">
    <source>
        <dbReference type="EMBL" id="EEB08397.1"/>
    </source>
</evidence>
<evidence type="ECO:0000313" key="4">
    <source>
        <dbReference type="JaponicusDB" id="SJAG_03551"/>
    </source>
</evidence>
<dbReference type="CDD" id="cd06463">
    <property type="entry name" value="p23_like"/>
    <property type="match status" value="1"/>
</dbReference>
<dbReference type="GeneID" id="7048810"/>
<dbReference type="Gene3D" id="2.60.40.790">
    <property type="match status" value="1"/>
</dbReference>
<dbReference type="EMBL" id="KE651167">
    <property type="protein sequence ID" value="EEB08397.1"/>
    <property type="molecule type" value="Genomic_DNA"/>
</dbReference>
<dbReference type="InterPro" id="IPR007052">
    <property type="entry name" value="CS_dom"/>
</dbReference>
<dbReference type="GO" id="GO:0000493">
    <property type="term" value="P:box H/ACA snoRNP assembly"/>
    <property type="evidence" value="ECO:0000318"/>
    <property type="project" value="GO_Central"/>
</dbReference>
<dbReference type="STRING" id="402676.B6K4J0"/>
<evidence type="ECO:0000259" key="2">
    <source>
        <dbReference type="PROSITE" id="PS51203"/>
    </source>
</evidence>
<name>B6K4J0_SCHJY</name>
<dbReference type="HOGENOM" id="CLU_030217_0_0_1"/>
<proteinExistence type="inferred from homology"/>
<dbReference type="InterPro" id="IPR039742">
    <property type="entry name" value="Shq1"/>
</dbReference>
<dbReference type="Pfam" id="PF21413">
    <property type="entry name" value="SHQ1-like_CS"/>
    <property type="match status" value="1"/>
</dbReference>
<dbReference type="OMA" id="HNIESAW"/>
<dbReference type="GO" id="GO:0005654">
    <property type="term" value="C:nucleoplasm"/>
    <property type="evidence" value="ECO:0000318"/>
    <property type="project" value="GO_Central"/>
</dbReference>
<dbReference type="PANTHER" id="PTHR12967">
    <property type="entry name" value="PROTEIN SHQ1 HOMOLOG"/>
    <property type="match status" value="1"/>
</dbReference>
<dbReference type="eggNOG" id="KOG3247">
    <property type="taxonomic scope" value="Eukaryota"/>
</dbReference>
<evidence type="ECO:0000313" key="5">
    <source>
        <dbReference type="Proteomes" id="UP000001744"/>
    </source>
</evidence>
<dbReference type="Proteomes" id="UP000001744">
    <property type="component" value="Unassembled WGS sequence"/>
</dbReference>
<dbReference type="VEuPathDB" id="FungiDB:SJAG_03551"/>
<dbReference type="GO" id="GO:0005737">
    <property type="term" value="C:cytoplasm"/>
    <property type="evidence" value="ECO:0000318"/>
    <property type="project" value="GO_Central"/>
</dbReference>
<gene>
    <name evidence="4" type="primary">shq1</name>
    <name evidence="3" type="ORF">SJAG_03551</name>
</gene>
<keyword evidence="5" id="KW-1185">Reference proteome</keyword>
<dbReference type="JaponicusDB" id="SJAG_03551">
    <property type="gene designation" value="shq1"/>
</dbReference>
<organism evidence="3 5">
    <name type="scientific">Schizosaccharomyces japonicus (strain yFS275 / FY16936)</name>
    <name type="common">Fission yeast</name>
    <dbReference type="NCBI Taxonomy" id="402676"/>
    <lineage>
        <taxon>Eukaryota</taxon>
        <taxon>Fungi</taxon>
        <taxon>Dikarya</taxon>
        <taxon>Ascomycota</taxon>
        <taxon>Taphrinomycotina</taxon>
        <taxon>Schizosaccharomycetes</taxon>
        <taxon>Schizosaccharomycetales</taxon>
        <taxon>Schizosaccharomycetaceae</taxon>
        <taxon>Schizosaccharomyces</taxon>
    </lineage>
</organism>
<protein>
    <submittedName>
        <fullName evidence="3">Box H/ACA snoRNP assembly protein Shq1</fullName>
    </submittedName>
</protein>
<dbReference type="GO" id="GO:0051082">
    <property type="term" value="F:unfolded protein binding"/>
    <property type="evidence" value="ECO:0000318"/>
    <property type="project" value="GO_Central"/>
</dbReference>
<dbReference type="RefSeq" id="XP_002174690.1">
    <property type="nucleotide sequence ID" value="XM_002174654.2"/>
</dbReference>